<proteinExistence type="predicted"/>
<dbReference type="EMBL" id="BAABHB010000002">
    <property type="protein sequence ID" value="GAA4398771.1"/>
    <property type="molecule type" value="Genomic_DNA"/>
</dbReference>
<reference evidence="3" key="1">
    <citation type="journal article" date="2019" name="Int. J. Syst. Evol. Microbiol.">
        <title>The Global Catalogue of Microorganisms (GCM) 10K type strain sequencing project: providing services to taxonomists for standard genome sequencing and annotation.</title>
        <authorList>
            <consortium name="The Broad Institute Genomics Platform"/>
            <consortium name="The Broad Institute Genome Sequencing Center for Infectious Disease"/>
            <person name="Wu L."/>
            <person name="Ma J."/>
        </authorList>
    </citation>
    <scope>NUCLEOTIDE SEQUENCE [LARGE SCALE GENOMIC DNA]</scope>
    <source>
        <strain evidence="3">JCM 17925</strain>
    </source>
</reference>
<protein>
    <submittedName>
        <fullName evidence="2">Uncharacterized protein</fullName>
    </submittedName>
</protein>
<feature type="chain" id="PRO_5046144085" evidence="1">
    <location>
        <begin position="23"/>
        <end position="112"/>
    </location>
</feature>
<dbReference type="Proteomes" id="UP001500936">
    <property type="component" value="Unassembled WGS sequence"/>
</dbReference>
<name>A0ABP8K063_9BACT</name>
<gene>
    <name evidence="2" type="ORF">GCM10023187_09710</name>
</gene>
<feature type="signal peptide" evidence="1">
    <location>
        <begin position="1"/>
        <end position="22"/>
    </location>
</feature>
<comment type="caution">
    <text evidence="2">The sequence shown here is derived from an EMBL/GenBank/DDBJ whole genome shotgun (WGS) entry which is preliminary data.</text>
</comment>
<dbReference type="RefSeq" id="WP_345264515.1">
    <property type="nucleotide sequence ID" value="NZ_BAABHB010000002.1"/>
</dbReference>
<organism evidence="2 3">
    <name type="scientific">Nibrella viscosa</name>
    <dbReference type="NCBI Taxonomy" id="1084524"/>
    <lineage>
        <taxon>Bacteria</taxon>
        <taxon>Pseudomonadati</taxon>
        <taxon>Bacteroidota</taxon>
        <taxon>Cytophagia</taxon>
        <taxon>Cytophagales</taxon>
        <taxon>Spirosomataceae</taxon>
        <taxon>Nibrella</taxon>
    </lineage>
</organism>
<sequence>MKAIFFTLIGLLVACLTSQAQSVVPVPKPETFPDSLLKLGIPQPKASGGVLSMGTGFYRDPKDAPNVVKATLDNMAVRKPDPDQQYHILNSVPLQSATEEVIPDRKLPNKKR</sequence>
<keyword evidence="1" id="KW-0732">Signal</keyword>
<evidence type="ECO:0000313" key="2">
    <source>
        <dbReference type="EMBL" id="GAA4398771.1"/>
    </source>
</evidence>
<keyword evidence="3" id="KW-1185">Reference proteome</keyword>
<accession>A0ABP8K063</accession>
<evidence type="ECO:0000313" key="3">
    <source>
        <dbReference type="Proteomes" id="UP001500936"/>
    </source>
</evidence>
<evidence type="ECO:0000256" key="1">
    <source>
        <dbReference type="SAM" id="SignalP"/>
    </source>
</evidence>